<gene>
    <name evidence="3" type="ORF">FD35_GL002553</name>
</gene>
<sequence>MVATTKNEENMDQKTELLTRFGLTESEAKAYVTLLQMDASTGYKISKNSGIARSKIYNVLSSLEDKKFILESKDDTPVYTAIPVDELVARFKTESEHNISNLENSLSGLGTVTDYGSVWALDAYDQVFEKIQYQIQHATHSLYVQIYSEDLTPEITQALADAESRLHEFVVILFSNHHRYDLPFRRFYKHFFEADKVLDYGGRWVNVVSDGQEVVYGKLPADSANTGVIWTKNSSMIFLAQEYVLHDAYDLRTLSLLHDEAEKVFGPDLEGVRDIYFDKN</sequence>
<dbReference type="PANTHER" id="PTHR34293:SF1">
    <property type="entry name" value="HTH-TYPE TRANSCRIPTIONAL REGULATOR TRMBL2"/>
    <property type="match status" value="1"/>
</dbReference>
<dbReference type="CDD" id="cd09124">
    <property type="entry name" value="PLDc_like_TrmB_middle"/>
    <property type="match status" value="1"/>
</dbReference>
<accession>A0A0R1RJV2</accession>
<dbReference type="STRING" id="1114972.FD35_GL002553"/>
<keyword evidence="4" id="KW-1185">Reference proteome</keyword>
<dbReference type="PANTHER" id="PTHR34293">
    <property type="entry name" value="HTH-TYPE TRANSCRIPTIONAL REGULATOR TRMBL2"/>
    <property type="match status" value="1"/>
</dbReference>
<dbReference type="AlphaFoldDB" id="A0A0R1RJV2"/>
<dbReference type="InterPro" id="IPR036390">
    <property type="entry name" value="WH_DNA-bd_sf"/>
</dbReference>
<dbReference type="SUPFAM" id="SSF46785">
    <property type="entry name" value="Winged helix' DNA-binding domain"/>
    <property type="match status" value="1"/>
</dbReference>
<evidence type="ECO:0000259" key="1">
    <source>
        <dbReference type="Pfam" id="PF01978"/>
    </source>
</evidence>
<dbReference type="Pfam" id="PF11495">
    <property type="entry name" value="Regulator_TrmB"/>
    <property type="match status" value="1"/>
</dbReference>
<dbReference type="InterPro" id="IPR051797">
    <property type="entry name" value="TrmB-like"/>
</dbReference>
<proteinExistence type="predicted"/>
<dbReference type="Gene3D" id="1.10.10.10">
    <property type="entry name" value="Winged helix-like DNA-binding domain superfamily/Winged helix DNA-binding domain"/>
    <property type="match status" value="1"/>
</dbReference>
<dbReference type="PATRIC" id="fig|1114972.6.peg.2617"/>
<dbReference type="OrthoDB" id="1493540at2"/>
<dbReference type="InterPro" id="IPR021586">
    <property type="entry name" value="Tscrpt_reg_TrmB_C"/>
</dbReference>
<protein>
    <recommendedName>
        <fullName evidence="5">Transcriptional regulator</fullName>
    </recommendedName>
</protein>
<dbReference type="InterPro" id="IPR036388">
    <property type="entry name" value="WH-like_DNA-bd_sf"/>
</dbReference>
<evidence type="ECO:0000313" key="3">
    <source>
        <dbReference type="EMBL" id="KRL54485.1"/>
    </source>
</evidence>
<comment type="caution">
    <text evidence="3">The sequence shown here is derived from an EMBL/GenBank/DDBJ whole genome shotgun (WGS) entry which is preliminary data.</text>
</comment>
<feature type="domain" description="Transcription regulator TrmB C-terminal" evidence="2">
    <location>
        <begin position="118"/>
        <end position="241"/>
    </location>
</feature>
<name>A0A0R1RJV2_9LACO</name>
<dbReference type="Pfam" id="PF01978">
    <property type="entry name" value="TrmB"/>
    <property type="match status" value="1"/>
</dbReference>
<dbReference type="eggNOG" id="COG1378">
    <property type="taxonomic scope" value="Bacteria"/>
</dbReference>
<dbReference type="EMBL" id="AZFF01000008">
    <property type="protein sequence ID" value="KRL54485.1"/>
    <property type="molecule type" value="Genomic_DNA"/>
</dbReference>
<dbReference type="Proteomes" id="UP000051999">
    <property type="component" value="Unassembled WGS sequence"/>
</dbReference>
<feature type="domain" description="Transcription regulator TrmB N-terminal" evidence="1">
    <location>
        <begin position="18"/>
        <end position="84"/>
    </location>
</feature>
<organism evidence="3 4">
    <name type="scientific">Furfurilactobacillus rossiae DSM 15814</name>
    <dbReference type="NCBI Taxonomy" id="1114972"/>
    <lineage>
        <taxon>Bacteria</taxon>
        <taxon>Bacillati</taxon>
        <taxon>Bacillota</taxon>
        <taxon>Bacilli</taxon>
        <taxon>Lactobacillales</taxon>
        <taxon>Lactobacillaceae</taxon>
        <taxon>Furfurilactobacillus</taxon>
    </lineage>
</organism>
<reference evidence="3 4" key="1">
    <citation type="journal article" date="2015" name="Genome Announc.">
        <title>Expanding the biotechnology potential of lactobacilli through comparative genomics of 213 strains and associated genera.</title>
        <authorList>
            <person name="Sun Z."/>
            <person name="Harris H.M."/>
            <person name="McCann A."/>
            <person name="Guo C."/>
            <person name="Argimon S."/>
            <person name="Zhang W."/>
            <person name="Yang X."/>
            <person name="Jeffery I.B."/>
            <person name="Cooney J.C."/>
            <person name="Kagawa T.F."/>
            <person name="Liu W."/>
            <person name="Song Y."/>
            <person name="Salvetti E."/>
            <person name="Wrobel A."/>
            <person name="Rasinkangas P."/>
            <person name="Parkhill J."/>
            <person name="Rea M.C."/>
            <person name="O'Sullivan O."/>
            <person name="Ritari J."/>
            <person name="Douillard F.P."/>
            <person name="Paul Ross R."/>
            <person name="Yang R."/>
            <person name="Briner A.E."/>
            <person name="Felis G.E."/>
            <person name="de Vos W.M."/>
            <person name="Barrangou R."/>
            <person name="Klaenhammer T.R."/>
            <person name="Caufield P.W."/>
            <person name="Cui Y."/>
            <person name="Zhang H."/>
            <person name="O'Toole P.W."/>
        </authorList>
    </citation>
    <scope>NUCLEOTIDE SEQUENCE [LARGE SCALE GENOMIC DNA]</scope>
    <source>
        <strain evidence="3 4">DSM 15814</strain>
    </source>
</reference>
<evidence type="ECO:0000259" key="2">
    <source>
        <dbReference type="Pfam" id="PF11495"/>
    </source>
</evidence>
<evidence type="ECO:0008006" key="5">
    <source>
        <dbReference type="Google" id="ProtNLM"/>
    </source>
</evidence>
<dbReference type="InterPro" id="IPR002831">
    <property type="entry name" value="Tscrpt_reg_TrmB_N"/>
</dbReference>
<evidence type="ECO:0000313" key="4">
    <source>
        <dbReference type="Proteomes" id="UP000051999"/>
    </source>
</evidence>